<dbReference type="SUPFAM" id="SSF54211">
    <property type="entry name" value="Ribosomal protein S5 domain 2-like"/>
    <property type="match status" value="1"/>
</dbReference>
<keyword evidence="5 6" id="KW-0694">RNA-binding</keyword>
<dbReference type="PANTHER" id="PTHR33992:SF1">
    <property type="entry name" value="RIBONUCLEASE P PROTEIN COMPONENT"/>
    <property type="match status" value="1"/>
</dbReference>
<dbReference type="Proteomes" id="UP000824189">
    <property type="component" value="Unassembled WGS sequence"/>
</dbReference>
<organism evidence="8 9">
    <name type="scientific">Candidatus Corynebacterium gallistercoris</name>
    <dbReference type="NCBI Taxonomy" id="2838530"/>
    <lineage>
        <taxon>Bacteria</taxon>
        <taxon>Bacillati</taxon>
        <taxon>Actinomycetota</taxon>
        <taxon>Actinomycetes</taxon>
        <taxon>Mycobacteriales</taxon>
        <taxon>Corynebacteriaceae</taxon>
        <taxon>Corynebacterium</taxon>
    </lineage>
</organism>
<evidence type="ECO:0000256" key="1">
    <source>
        <dbReference type="ARBA" id="ARBA00022694"/>
    </source>
</evidence>
<sequence>MLEPQHRLRSTALFSRTVKRGKKKGSRTVVVHVYLGNARAEAHAASQGGALPEAATAGPRVGLVVSKAVGNAVTRHRVSRLVRHCAAYCIGSRPAPSEFRDCEPLEIPVGASIVIRALPASAHATTEELLKDVHSCIRRALN</sequence>
<dbReference type="GO" id="GO:0004526">
    <property type="term" value="F:ribonuclease P activity"/>
    <property type="evidence" value="ECO:0007669"/>
    <property type="project" value="UniProtKB-UniRule"/>
</dbReference>
<comment type="catalytic activity">
    <reaction evidence="6">
        <text>Endonucleolytic cleavage of RNA, removing 5'-extranucleotides from tRNA precursor.</text>
        <dbReference type="EC" id="3.1.26.5"/>
    </reaction>
</comment>
<gene>
    <name evidence="6 8" type="primary">rnpA</name>
    <name evidence="8" type="ORF">H9867_01385</name>
</gene>
<proteinExistence type="inferred from homology"/>
<keyword evidence="1 6" id="KW-0819">tRNA processing</keyword>
<dbReference type="EC" id="3.1.26.5" evidence="6 7"/>
<evidence type="ECO:0000313" key="9">
    <source>
        <dbReference type="Proteomes" id="UP000824189"/>
    </source>
</evidence>
<keyword evidence="3 6" id="KW-0255">Endonuclease</keyword>
<comment type="function">
    <text evidence="6">RNaseP catalyzes the removal of the 5'-leader sequence from pre-tRNA to produce the mature 5'-terminus. It can also cleave other RNA substrates such as 4.5S RNA. The protein component plays an auxiliary but essential role in vivo by binding to the 5'-leader sequence and broadening the substrate specificity of the ribozyme.</text>
</comment>
<comment type="similarity">
    <text evidence="6">Belongs to the RnpA family.</text>
</comment>
<evidence type="ECO:0000256" key="2">
    <source>
        <dbReference type="ARBA" id="ARBA00022722"/>
    </source>
</evidence>
<dbReference type="GO" id="GO:0000049">
    <property type="term" value="F:tRNA binding"/>
    <property type="evidence" value="ECO:0007669"/>
    <property type="project" value="UniProtKB-UniRule"/>
</dbReference>
<accession>A0A9D1RWP0</accession>
<evidence type="ECO:0000256" key="4">
    <source>
        <dbReference type="ARBA" id="ARBA00022801"/>
    </source>
</evidence>
<reference evidence="8" key="2">
    <citation type="submission" date="2021-04" db="EMBL/GenBank/DDBJ databases">
        <authorList>
            <person name="Gilroy R."/>
        </authorList>
    </citation>
    <scope>NUCLEOTIDE SEQUENCE</scope>
    <source>
        <strain evidence="8">4376</strain>
    </source>
</reference>
<dbReference type="InterPro" id="IPR014721">
    <property type="entry name" value="Ribsml_uS5_D2-typ_fold_subgr"/>
</dbReference>
<evidence type="ECO:0000256" key="7">
    <source>
        <dbReference type="NCBIfam" id="TIGR00188"/>
    </source>
</evidence>
<comment type="caution">
    <text evidence="8">The sequence shown here is derived from an EMBL/GenBank/DDBJ whole genome shotgun (WGS) entry which is preliminary data.</text>
</comment>
<comment type="subunit">
    <text evidence="6">Consists of a catalytic RNA component (M1 or rnpB) and a protein subunit.</text>
</comment>
<dbReference type="GO" id="GO:0030677">
    <property type="term" value="C:ribonuclease P complex"/>
    <property type="evidence" value="ECO:0007669"/>
    <property type="project" value="TreeGrafter"/>
</dbReference>
<keyword evidence="2 6" id="KW-0540">Nuclease</keyword>
<dbReference type="Pfam" id="PF00825">
    <property type="entry name" value="Ribonuclease_P"/>
    <property type="match status" value="1"/>
</dbReference>
<dbReference type="HAMAP" id="MF_00227">
    <property type="entry name" value="RNase_P"/>
    <property type="match status" value="1"/>
</dbReference>
<dbReference type="InterPro" id="IPR000100">
    <property type="entry name" value="RNase_P"/>
</dbReference>
<evidence type="ECO:0000256" key="3">
    <source>
        <dbReference type="ARBA" id="ARBA00022759"/>
    </source>
</evidence>
<evidence type="ECO:0000256" key="6">
    <source>
        <dbReference type="HAMAP-Rule" id="MF_00227"/>
    </source>
</evidence>
<dbReference type="InterPro" id="IPR020568">
    <property type="entry name" value="Ribosomal_Su5_D2-typ_SF"/>
</dbReference>
<dbReference type="GO" id="GO:0042781">
    <property type="term" value="F:3'-tRNA processing endoribonuclease activity"/>
    <property type="evidence" value="ECO:0007669"/>
    <property type="project" value="TreeGrafter"/>
</dbReference>
<dbReference type="PANTHER" id="PTHR33992">
    <property type="entry name" value="RIBONUCLEASE P PROTEIN COMPONENT"/>
    <property type="match status" value="1"/>
</dbReference>
<dbReference type="EMBL" id="DXFZ01000019">
    <property type="protein sequence ID" value="HIW95132.1"/>
    <property type="molecule type" value="Genomic_DNA"/>
</dbReference>
<name>A0A9D1RWP0_9CORY</name>
<keyword evidence="4 6" id="KW-0378">Hydrolase</keyword>
<evidence type="ECO:0000256" key="5">
    <source>
        <dbReference type="ARBA" id="ARBA00022884"/>
    </source>
</evidence>
<dbReference type="AlphaFoldDB" id="A0A9D1RWP0"/>
<evidence type="ECO:0000313" key="8">
    <source>
        <dbReference type="EMBL" id="HIW95132.1"/>
    </source>
</evidence>
<dbReference type="GO" id="GO:0001682">
    <property type="term" value="P:tRNA 5'-leader removal"/>
    <property type="evidence" value="ECO:0007669"/>
    <property type="project" value="UniProtKB-UniRule"/>
</dbReference>
<protein>
    <recommendedName>
        <fullName evidence="6 7">Ribonuclease P protein component</fullName>
        <shortName evidence="6">RNase P protein</shortName>
        <shortName evidence="6">RNaseP protein</shortName>
        <ecNumber evidence="6 7">3.1.26.5</ecNumber>
    </recommendedName>
    <alternativeName>
        <fullName evidence="6">Protein C5</fullName>
    </alternativeName>
</protein>
<reference evidence="8" key="1">
    <citation type="journal article" date="2021" name="PeerJ">
        <title>Extensive microbial diversity within the chicken gut microbiome revealed by metagenomics and culture.</title>
        <authorList>
            <person name="Gilroy R."/>
            <person name="Ravi A."/>
            <person name="Getino M."/>
            <person name="Pursley I."/>
            <person name="Horton D.L."/>
            <person name="Alikhan N.F."/>
            <person name="Baker D."/>
            <person name="Gharbi K."/>
            <person name="Hall N."/>
            <person name="Watson M."/>
            <person name="Adriaenssens E.M."/>
            <person name="Foster-Nyarko E."/>
            <person name="Jarju S."/>
            <person name="Secka A."/>
            <person name="Antonio M."/>
            <person name="Oren A."/>
            <person name="Chaudhuri R.R."/>
            <person name="La Ragione R."/>
            <person name="Hildebrand F."/>
            <person name="Pallen M.J."/>
        </authorList>
    </citation>
    <scope>NUCLEOTIDE SEQUENCE</scope>
    <source>
        <strain evidence="8">4376</strain>
    </source>
</reference>
<dbReference type="NCBIfam" id="TIGR00188">
    <property type="entry name" value="rnpA"/>
    <property type="match status" value="1"/>
</dbReference>
<dbReference type="Gene3D" id="3.30.230.10">
    <property type="match status" value="1"/>
</dbReference>